<comment type="caution">
    <text evidence="7">The sequence shown here is derived from an EMBL/GenBank/DDBJ whole genome shotgun (WGS) entry which is preliminary data.</text>
</comment>
<dbReference type="PANTHER" id="PTHR11662">
    <property type="entry name" value="SOLUTE CARRIER FAMILY 17"/>
    <property type="match status" value="1"/>
</dbReference>
<accession>A0A9Q0MJW4</accession>
<feature type="domain" description="Major facilitator superfamily (MFS) profile" evidence="6">
    <location>
        <begin position="1"/>
        <end position="468"/>
    </location>
</feature>
<evidence type="ECO:0000313" key="8">
    <source>
        <dbReference type="Proteomes" id="UP001142055"/>
    </source>
</evidence>
<evidence type="ECO:0000259" key="6">
    <source>
        <dbReference type="PROSITE" id="PS50850"/>
    </source>
</evidence>
<dbReference type="SUPFAM" id="SSF103473">
    <property type="entry name" value="MFS general substrate transporter"/>
    <property type="match status" value="1"/>
</dbReference>
<evidence type="ECO:0000256" key="1">
    <source>
        <dbReference type="ARBA" id="ARBA00004141"/>
    </source>
</evidence>
<feature type="transmembrane region" description="Helical" evidence="5">
    <location>
        <begin position="153"/>
        <end position="172"/>
    </location>
</feature>
<dbReference type="GO" id="GO:0016020">
    <property type="term" value="C:membrane"/>
    <property type="evidence" value="ECO:0007669"/>
    <property type="project" value="UniProtKB-SubCell"/>
</dbReference>
<feature type="transmembrane region" description="Helical" evidence="5">
    <location>
        <begin position="6"/>
        <end position="23"/>
    </location>
</feature>
<feature type="transmembrane region" description="Helical" evidence="5">
    <location>
        <begin position="349"/>
        <end position="367"/>
    </location>
</feature>
<feature type="transmembrane region" description="Helical" evidence="5">
    <location>
        <begin position="445"/>
        <end position="464"/>
    </location>
</feature>
<sequence length="486" mass="54096">MAFLPIRVIISILGVYACALVYTQRSAMSVAIVAMTTVDSKGNDNTTNNNQKPEFDWNEKLQGVILGSQFYLYIIVPTIAGRITDTFGAKWVNFSGAAVPCVLSLLTPIGVRYGGVGTLIAIRVIDGAFHGCVYASLFSLYTRWFPPNERVNANGSLFFGGSLGSTVMFALAGWACETSVGWPMVYYINAVLYIPWMILWIYYCSNDPASNARITQEELQFIQNNIEHTTVVGENKKKRSTPWIHIFTSIPVLSSMFLKMCSGFGYFLLITKMPSFFYNVLGIAIFKNGLFSASTTLCQGLCALLAAPLSNWIIKRFNLPVLIVRKVFQSIAAFGPCICLALIPSMEDHATVVIALLLLAMIAYGFFTGGEWSTGSGKYNFMMFLYTKYSTMEKFLILEYAPNSAGVVFGFSNSLAFLMGVVAPFLVGILLDAENSDNRHQWNMIMYITAAIYAVGPLPFFIFGTTKQQWWDKLVEFDENQHLDKY</sequence>
<reference evidence="7" key="1">
    <citation type="submission" date="2022-12" db="EMBL/GenBank/DDBJ databases">
        <title>Genome assemblies of Blomia tropicalis.</title>
        <authorList>
            <person name="Cui Y."/>
        </authorList>
    </citation>
    <scope>NUCLEOTIDE SEQUENCE</scope>
    <source>
        <tissue evidence="7">Adult mites</tissue>
    </source>
</reference>
<dbReference type="InterPro" id="IPR011701">
    <property type="entry name" value="MFS"/>
</dbReference>
<dbReference type="PANTHER" id="PTHR11662:SF399">
    <property type="entry name" value="FI19708P1-RELATED"/>
    <property type="match status" value="1"/>
</dbReference>
<proteinExistence type="predicted"/>
<dbReference type="PROSITE" id="PS50850">
    <property type="entry name" value="MFS"/>
    <property type="match status" value="1"/>
</dbReference>
<dbReference type="GO" id="GO:0006820">
    <property type="term" value="P:monoatomic anion transport"/>
    <property type="evidence" value="ECO:0007669"/>
    <property type="project" value="TreeGrafter"/>
</dbReference>
<dbReference type="EMBL" id="JAPWDV010000001">
    <property type="protein sequence ID" value="KAJ6225125.1"/>
    <property type="molecule type" value="Genomic_DNA"/>
</dbReference>
<feature type="transmembrane region" description="Helical" evidence="5">
    <location>
        <begin position="409"/>
        <end position="433"/>
    </location>
</feature>
<feature type="transmembrane region" description="Helical" evidence="5">
    <location>
        <begin position="184"/>
        <end position="203"/>
    </location>
</feature>
<dbReference type="FunFam" id="1.20.1250.20:FF:000423">
    <property type="entry name" value="Putative inorganic phosphate cotransporter-like Protein"/>
    <property type="match status" value="1"/>
</dbReference>
<dbReference type="Gene3D" id="1.20.1250.20">
    <property type="entry name" value="MFS general substrate transporter like domains"/>
    <property type="match status" value="2"/>
</dbReference>
<feature type="transmembrane region" description="Helical" evidence="5">
    <location>
        <begin position="91"/>
        <end position="114"/>
    </location>
</feature>
<dbReference type="Pfam" id="PF07690">
    <property type="entry name" value="MFS_1"/>
    <property type="match status" value="1"/>
</dbReference>
<feature type="transmembrane region" description="Helical" evidence="5">
    <location>
        <begin position="290"/>
        <end position="314"/>
    </location>
</feature>
<dbReference type="InterPro" id="IPR050382">
    <property type="entry name" value="MFS_Na/Anion_cotransporter"/>
</dbReference>
<dbReference type="Proteomes" id="UP001142055">
    <property type="component" value="Chromosome 1"/>
</dbReference>
<evidence type="ECO:0000256" key="2">
    <source>
        <dbReference type="ARBA" id="ARBA00022692"/>
    </source>
</evidence>
<evidence type="ECO:0000256" key="5">
    <source>
        <dbReference type="SAM" id="Phobius"/>
    </source>
</evidence>
<keyword evidence="4 5" id="KW-0472">Membrane</keyword>
<dbReference type="PROSITE" id="PS51257">
    <property type="entry name" value="PROKAR_LIPOPROTEIN"/>
    <property type="match status" value="1"/>
</dbReference>
<organism evidence="7 8">
    <name type="scientific">Blomia tropicalis</name>
    <name type="common">Mite</name>
    <dbReference type="NCBI Taxonomy" id="40697"/>
    <lineage>
        <taxon>Eukaryota</taxon>
        <taxon>Metazoa</taxon>
        <taxon>Ecdysozoa</taxon>
        <taxon>Arthropoda</taxon>
        <taxon>Chelicerata</taxon>
        <taxon>Arachnida</taxon>
        <taxon>Acari</taxon>
        <taxon>Acariformes</taxon>
        <taxon>Sarcoptiformes</taxon>
        <taxon>Astigmata</taxon>
        <taxon>Glycyphagoidea</taxon>
        <taxon>Echimyopodidae</taxon>
        <taxon>Blomia</taxon>
    </lineage>
</organism>
<evidence type="ECO:0000313" key="7">
    <source>
        <dbReference type="EMBL" id="KAJ6225125.1"/>
    </source>
</evidence>
<evidence type="ECO:0000256" key="4">
    <source>
        <dbReference type="ARBA" id="ARBA00023136"/>
    </source>
</evidence>
<keyword evidence="8" id="KW-1185">Reference proteome</keyword>
<keyword evidence="2 5" id="KW-0812">Transmembrane</keyword>
<dbReference type="GO" id="GO:0022857">
    <property type="term" value="F:transmembrane transporter activity"/>
    <property type="evidence" value="ECO:0007669"/>
    <property type="project" value="InterPro"/>
</dbReference>
<feature type="transmembrane region" description="Helical" evidence="5">
    <location>
        <begin position="326"/>
        <end position="343"/>
    </location>
</feature>
<comment type="subcellular location">
    <subcellularLocation>
        <location evidence="1">Membrane</location>
        <topology evidence="1">Multi-pass membrane protein</topology>
    </subcellularLocation>
</comment>
<gene>
    <name evidence="7" type="ORF">RDWZM_003670</name>
</gene>
<dbReference type="InterPro" id="IPR020846">
    <property type="entry name" value="MFS_dom"/>
</dbReference>
<protein>
    <recommendedName>
        <fullName evidence="6">Major facilitator superfamily (MFS) profile domain-containing protein</fullName>
    </recommendedName>
</protein>
<evidence type="ECO:0000256" key="3">
    <source>
        <dbReference type="ARBA" id="ARBA00022989"/>
    </source>
</evidence>
<dbReference type="OMA" id="MATICCA"/>
<keyword evidence="3 5" id="KW-1133">Transmembrane helix</keyword>
<dbReference type="AlphaFoldDB" id="A0A9Q0MJW4"/>
<name>A0A9Q0MJW4_BLOTA</name>
<dbReference type="InterPro" id="IPR036259">
    <property type="entry name" value="MFS_trans_sf"/>
</dbReference>
<feature type="transmembrane region" description="Helical" evidence="5">
    <location>
        <begin position="120"/>
        <end position="141"/>
    </location>
</feature>